<evidence type="ECO:0000256" key="2">
    <source>
        <dbReference type="ARBA" id="ARBA00023125"/>
    </source>
</evidence>
<dbReference type="CDD" id="cd07377">
    <property type="entry name" value="WHTH_GntR"/>
    <property type="match status" value="1"/>
</dbReference>
<dbReference type="PROSITE" id="PS50949">
    <property type="entry name" value="HTH_GNTR"/>
    <property type="match status" value="1"/>
</dbReference>
<dbReference type="KEGG" id="cchl:FPL14_15775"/>
<feature type="domain" description="HTH gntR-type" evidence="4">
    <location>
        <begin position="8"/>
        <end position="76"/>
    </location>
</feature>
<dbReference type="PRINTS" id="PR00035">
    <property type="entry name" value="HTHGNTR"/>
</dbReference>
<proteinExistence type="predicted"/>
<keyword evidence="6" id="KW-1185">Reference proteome</keyword>
<accession>A0A7G5BZV8</accession>
<evidence type="ECO:0000259" key="4">
    <source>
        <dbReference type="PROSITE" id="PS50949"/>
    </source>
</evidence>
<keyword evidence="3" id="KW-0804">Transcription</keyword>
<dbReference type="SUPFAM" id="SSF64288">
    <property type="entry name" value="Chorismate lyase-like"/>
    <property type="match status" value="1"/>
</dbReference>
<dbReference type="InterPro" id="IPR050679">
    <property type="entry name" value="Bact_HTH_transcr_reg"/>
</dbReference>
<dbReference type="Pfam" id="PF00392">
    <property type="entry name" value="GntR"/>
    <property type="match status" value="1"/>
</dbReference>
<dbReference type="InterPro" id="IPR000524">
    <property type="entry name" value="Tscrpt_reg_HTH_GntR"/>
</dbReference>
<name>A0A7G5BZV8_9BACL</name>
<dbReference type="InterPro" id="IPR028978">
    <property type="entry name" value="Chorismate_lyase_/UTRA_dom_sf"/>
</dbReference>
<dbReference type="SUPFAM" id="SSF46785">
    <property type="entry name" value="Winged helix' DNA-binding domain"/>
    <property type="match status" value="1"/>
</dbReference>
<evidence type="ECO:0000313" key="6">
    <source>
        <dbReference type="Proteomes" id="UP000515679"/>
    </source>
</evidence>
<dbReference type="InterPro" id="IPR036388">
    <property type="entry name" value="WH-like_DNA-bd_sf"/>
</dbReference>
<dbReference type="GO" id="GO:0003700">
    <property type="term" value="F:DNA-binding transcription factor activity"/>
    <property type="evidence" value="ECO:0007669"/>
    <property type="project" value="InterPro"/>
</dbReference>
<dbReference type="Gene3D" id="1.10.10.10">
    <property type="entry name" value="Winged helix-like DNA-binding domain superfamily/Winged helix DNA-binding domain"/>
    <property type="match status" value="1"/>
</dbReference>
<evidence type="ECO:0000313" key="5">
    <source>
        <dbReference type="EMBL" id="QMV42492.1"/>
    </source>
</evidence>
<dbReference type="SMART" id="SM00345">
    <property type="entry name" value="HTH_GNTR"/>
    <property type="match status" value="1"/>
</dbReference>
<dbReference type="AlphaFoldDB" id="A0A7G5BZV8"/>
<reference evidence="5 6" key="1">
    <citation type="submission" date="2019-07" db="EMBL/GenBank/DDBJ databases">
        <authorList>
            <person name="Kim J.K."/>
            <person name="Cheong H.-M."/>
            <person name="Choi Y."/>
            <person name="Hwang K.J."/>
            <person name="Lee S."/>
            <person name="Choi C."/>
        </authorList>
    </citation>
    <scope>NUCLEOTIDE SEQUENCE [LARGE SCALE GENOMIC DNA]</scope>
    <source>
        <strain evidence="5 6">KS 22</strain>
    </source>
</reference>
<dbReference type="PANTHER" id="PTHR44846">
    <property type="entry name" value="MANNOSYL-D-GLYCERATE TRANSPORT/METABOLISM SYSTEM REPRESSOR MNGR-RELATED"/>
    <property type="match status" value="1"/>
</dbReference>
<dbReference type="InterPro" id="IPR011663">
    <property type="entry name" value="UTRA"/>
</dbReference>
<dbReference type="Proteomes" id="UP000515679">
    <property type="component" value="Chromosome"/>
</dbReference>
<keyword evidence="1" id="KW-0805">Transcription regulation</keyword>
<dbReference type="RefSeq" id="WP_182298489.1">
    <property type="nucleotide sequence ID" value="NZ_CP041969.1"/>
</dbReference>
<dbReference type="GO" id="GO:0003677">
    <property type="term" value="F:DNA binding"/>
    <property type="evidence" value="ECO:0007669"/>
    <property type="project" value="UniProtKB-KW"/>
</dbReference>
<dbReference type="EMBL" id="CP041969">
    <property type="protein sequence ID" value="QMV42492.1"/>
    <property type="molecule type" value="Genomic_DNA"/>
</dbReference>
<evidence type="ECO:0000256" key="3">
    <source>
        <dbReference type="ARBA" id="ARBA00023163"/>
    </source>
</evidence>
<dbReference type="InterPro" id="IPR036390">
    <property type="entry name" value="WH_DNA-bd_sf"/>
</dbReference>
<dbReference type="PANTHER" id="PTHR44846:SF1">
    <property type="entry name" value="MANNOSYL-D-GLYCERATE TRANSPORT_METABOLISM SYSTEM REPRESSOR MNGR-RELATED"/>
    <property type="match status" value="1"/>
</dbReference>
<organism evidence="5 6">
    <name type="scientific">Cohnella cholangitidis</name>
    <dbReference type="NCBI Taxonomy" id="2598458"/>
    <lineage>
        <taxon>Bacteria</taxon>
        <taxon>Bacillati</taxon>
        <taxon>Bacillota</taxon>
        <taxon>Bacilli</taxon>
        <taxon>Bacillales</taxon>
        <taxon>Paenibacillaceae</taxon>
        <taxon>Cohnella</taxon>
    </lineage>
</organism>
<evidence type="ECO:0000256" key="1">
    <source>
        <dbReference type="ARBA" id="ARBA00023015"/>
    </source>
</evidence>
<dbReference type="GO" id="GO:0045892">
    <property type="term" value="P:negative regulation of DNA-templated transcription"/>
    <property type="evidence" value="ECO:0007669"/>
    <property type="project" value="TreeGrafter"/>
</dbReference>
<dbReference type="Pfam" id="PF07702">
    <property type="entry name" value="UTRA"/>
    <property type="match status" value="1"/>
</dbReference>
<keyword evidence="2" id="KW-0238">DNA-binding</keyword>
<dbReference type="SMART" id="SM00866">
    <property type="entry name" value="UTRA"/>
    <property type="match status" value="1"/>
</dbReference>
<dbReference type="FunFam" id="1.10.10.10:FF:000079">
    <property type="entry name" value="GntR family transcriptional regulator"/>
    <property type="match status" value="1"/>
</dbReference>
<sequence>MGLNRNKRPLYLQIKSIIKDRILHGAYPIETNIPSEPQLETEFEVSKITVRNAIKELVQEGYLETSSGKGTKVVRNTSSSKLSTSKRFTEILVEEGHRIQKRLLHTEAVRHEEGTELYALFGERCLRIERLYLLNDAPYIHYTHYLTMRRGDLELVDLDAQSLYGMLDERQISLAKFRDQFSVAVAPPSVESLLNVDEKTPLLMRTRYSYDDTGELIEFSEGYYNTETQKYIVNYDV</sequence>
<gene>
    <name evidence="5" type="ORF">FPL14_15775</name>
</gene>
<protein>
    <submittedName>
        <fullName evidence="5">GntR family transcriptional regulator</fullName>
    </submittedName>
</protein>
<dbReference type="Gene3D" id="3.40.1410.10">
    <property type="entry name" value="Chorismate lyase-like"/>
    <property type="match status" value="1"/>
</dbReference>